<accession>A0A8S3F885</accession>
<dbReference type="EMBL" id="CAJOBI010252506">
    <property type="protein sequence ID" value="CAF5107000.1"/>
    <property type="molecule type" value="Genomic_DNA"/>
</dbReference>
<dbReference type="PANTHER" id="PTHR24347">
    <property type="entry name" value="SERINE/THREONINE-PROTEIN KINASE"/>
    <property type="match status" value="1"/>
</dbReference>
<dbReference type="Proteomes" id="UP000676336">
    <property type="component" value="Unassembled WGS sequence"/>
</dbReference>
<dbReference type="GO" id="GO:0004672">
    <property type="term" value="F:protein kinase activity"/>
    <property type="evidence" value="ECO:0007669"/>
    <property type="project" value="InterPro"/>
</dbReference>
<sequence>MPLSYTPYYVAPEILSNDKYDKACDIWSMGVIMYILLCGYPPFFSTHGGAISAGMKTKIKAGEYQFPKNEWKNVSQEAKSIIQKMLTVDPATRVTIDWIIKCSWFTGIVPETPIDIRPMLDAENYEQMRVEIAAANHAQRRADADDDEIISRLAPENSRIAKLRAAKRQRQGVGDTVVAPLSQIDERD</sequence>
<protein>
    <recommendedName>
        <fullName evidence="1">Protein kinase domain-containing protein</fullName>
    </recommendedName>
</protein>
<reference evidence="2" key="1">
    <citation type="submission" date="2021-02" db="EMBL/GenBank/DDBJ databases">
        <authorList>
            <person name="Nowell W R."/>
        </authorList>
    </citation>
    <scope>NUCLEOTIDE SEQUENCE</scope>
</reference>
<dbReference type="Pfam" id="PF00069">
    <property type="entry name" value="Pkinase"/>
    <property type="match status" value="1"/>
</dbReference>
<name>A0A8S3F885_9BILA</name>
<evidence type="ECO:0000259" key="1">
    <source>
        <dbReference type="PROSITE" id="PS50011"/>
    </source>
</evidence>
<dbReference type="PROSITE" id="PS50011">
    <property type="entry name" value="PROTEIN_KINASE_DOM"/>
    <property type="match status" value="1"/>
</dbReference>
<organism evidence="2 3">
    <name type="scientific">Rotaria magnacalcarata</name>
    <dbReference type="NCBI Taxonomy" id="392030"/>
    <lineage>
        <taxon>Eukaryota</taxon>
        <taxon>Metazoa</taxon>
        <taxon>Spiralia</taxon>
        <taxon>Gnathifera</taxon>
        <taxon>Rotifera</taxon>
        <taxon>Eurotatoria</taxon>
        <taxon>Bdelloidea</taxon>
        <taxon>Philodinida</taxon>
        <taxon>Philodinidae</taxon>
        <taxon>Rotaria</taxon>
    </lineage>
</organism>
<dbReference type="Gene3D" id="1.10.510.10">
    <property type="entry name" value="Transferase(Phosphotransferase) domain 1"/>
    <property type="match status" value="1"/>
</dbReference>
<dbReference type="InterPro" id="IPR011009">
    <property type="entry name" value="Kinase-like_dom_sf"/>
</dbReference>
<dbReference type="SUPFAM" id="SSF56112">
    <property type="entry name" value="Protein kinase-like (PK-like)"/>
    <property type="match status" value="1"/>
</dbReference>
<feature type="domain" description="Protein kinase" evidence="1">
    <location>
        <begin position="1"/>
        <end position="105"/>
    </location>
</feature>
<dbReference type="AlphaFoldDB" id="A0A8S3F885"/>
<gene>
    <name evidence="2" type="ORF">SMN809_LOCUS61930</name>
</gene>
<dbReference type="InterPro" id="IPR000719">
    <property type="entry name" value="Prot_kinase_dom"/>
</dbReference>
<evidence type="ECO:0000313" key="2">
    <source>
        <dbReference type="EMBL" id="CAF5107000.1"/>
    </source>
</evidence>
<comment type="caution">
    <text evidence="2">The sequence shown here is derived from an EMBL/GenBank/DDBJ whole genome shotgun (WGS) entry which is preliminary data.</text>
</comment>
<proteinExistence type="predicted"/>
<evidence type="ECO:0000313" key="3">
    <source>
        <dbReference type="Proteomes" id="UP000676336"/>
    </source>
</evidence>
<dbReference type="GO" id="GO:0005524">
    <property type="term" value="F:ATP binding"/>
    <property type="evidence" value="ECO:0007669"/>
    <property type="project" value="InterPro"/>
</dbReference>